<dbReference type="FunFam" id="2.170.130.10:FF:000008">
    <property type="entry name" value="SusC/RagA family TonB-linked outer membrane protein"/>
    <property type="match status" value="1"/>
</dbReference>
<dbReference type="PROSITE" id="PS52016">
    <property type="entry name" value="TONB_DEPENDENT_REC_3"/>
    <property type="match status" value="1"/>
</dbReference>
<evidence type="ECO:0000259" key="11">
    <source>
        <dbReference type="Pfam" id="PF07715"/>
    </source>
</evidence>
<dbReference type="InterPro" id="IPR036942">
    <property type="entry name" value="Beta-barrel_TonB_sf"/>
</dbReference>
<evidence type="ECO:0000256" key="9">
    <source>
        <dbReference type="RuleBase" id="RU003357"/>
    </source>
</evidence>
<proteinExistence type="inferred from homology"/>
<keyword evidence="2 8" id="KW-0813">Transport</keyword>
<dbReference type="InterPro" id="IPR012910">
    <property type="entry name" value="Plug_dom"/>
</dbReference>
<dbReference type="Gene3D" id="2.60.40.1120">
    <property type="entry name" value="Carboxypeptidase-like, regulatory domain"/>
    <property type="match status" value="1"/>
</dbReference>
<evidence type="ECO:0000256" key="6">
    <source>
        <dbReference type="ARBA" id="ARBA00023136"/>
    </source>
</evidence>
<dbReference type="InterPro" id="IPR039426">
    <property type="entry name" value="TonB-dep_rcpt-like"/>
</dbReference>
<dbReference type="Pfam" id="PF00593">
    <property type="entry name" value="TonB_dep_Rec_b-barrel"/>
    <property type="match status" value="1"/>
</dbReference>
<evidence type="ECO:0000256" key="3">
    <source>
        <dbReference type="ARBA" id="ARBA00022452"/>
    </source>
</evidence>
<dbReference type="NCBIfam" id="TIGR04056">
    <property type="entry name" value="OMP_RagA_SusC"/>
    <property type="match status" value="1"/>
</dbReference>
<comment type="subcellular location">
    <subcellularLocation>
        <location evidence="1 8">Cell outer membrane</location>
        <topology evidence="1 8">Multi-pass membrane protein</topology>
    </subcellularLocation>
</comment>
<evidence type="ECO:0000256" key="4">
    <source>
        <dbReference type="ARBA" id="ARBA00022692"/>
    </source>
</evidence>
<dbReference type="InterPro" id="IPR023996">
    <property type="entry name" value="TonB-dep_OMP_SusC/RagA"/>
</dbReference>
<keyword evidence="5 9" id="KW-0798">TonB box</keyword>
<dbReference type="Pfam" id="PF13715">
    <property type="entry name" value="CarbopepD_reg_2"/>
    <property type="match status" value="1"/>
</dbReference>
<evidence type="ECO:0000259" key="10">
    <source>
        <dbReference type="Pfam" id="PF00593"/>
    </source>
</evidence>
<dbReference type="SUPFAM" id="SSF49464">
    <property type="entry name" value="Carboxypeptidase regulatory domain-like"/>
    <property type="match status" value="1"/>
</dbReference>
<evidence type="ECO:0000313" key="12">
    <source>
        <dbReference type="EMBL" id="TLU89819.1"/>
    </source>
</evidence>
<feature type="domain" description="TonB-dependent receptor plug" evidence="11">
    <location>
        <begin position="124"/>
        <end position="233"/>
    </location>
</feature>
<name>A0A5R9K7H6_9BACT</name>
<dbReference type="InterPro" id="IPR008969">
    <property type="entry name" value="CarboxyPept-like_regulatory"/>
</dbReference>
<keyword evidence="4 8" id="KW-0812">Transmembrane</keyword>
<dbReference type="GO" id="GO:0009279">
    <property type="term" value="C:cell outer membrane"/>
    <property type="evidence" value="ECO:0007669"/>
    <property type="project" value="UniProtKB-SubCell"/>
</dbReference>
<keyword evidence="13" id="KW-1185">Reference proteome</keyword>
<sequence>MRHSVLLSIYERRSTCLLLWLFVYSTLAFSQSVTVSGTVSDSNENILLPGVSIRVKNSSAGSITDVNGAFTITAPRGETLIFSFIGYEAQEAVANDNVEMQIKLNPQSKNLNEVVVVGYGTQKKVSLTGAVSSISSRDVKNQITKNVLEGIAGQIAGVQVTASTGRPGAAPVIRVRGSGSISAGNEPLYVVDGLPLGSGSDINTINPNDIETMDVLKDASSQAIYGSRGSNGVVLITTKKGKAGQSKVEFNYYTGFQNVPKLIDVLDRNQEIQYWKETSSALWAEMGGDPNVPNGSRVAPDGSKKFINYLPEYDNPSSLPNTNWQKEIFRTAPTSNYQLSVRGGTDKLQYFVSGNYFMGDGVLKATDWKRYTVRINLDATVNKYFRIGANLSPSYVVENRRWSDGYVDSPDGDASATMTAMVLPSSIAPKTPDGLYDGTGGGINIPYTSIGWAGANNPLQPLEDPNYKFVEEKARITGITYAELEPVRGLVFRTDFGLDRIDGVINKYRPSTVSNYPNQVKTRYQPLAKAITIRSSQQNLQDLTFSWNNTLTWQKIFAEAHELNILAGYSYQKGINETASLTGAAGTYQNDAVQYVTGAATINGNAAKSEWNLLSYLSRINYSYKDKYLLSASVRRDGSSRFGKNNRFAIFPAASIGWRVTEEPFMKSITNLNELKVRIGYGKTGNFNIGNYSSIPQLTSDNYNFGGGLAVGYAPQSLANENLSWETNTSIDAGFDMGLFKNRLNISLDIYKRITDNLLYNLPIPSLSGFTSVFANIGKIENKGFELSLNTINFSGKNFQWSSSFNFSRNRNIVLRLGKDNLPITSFSSGNYSMQRMEVGKPLSYFYGYKLGGIFKDQQDVDAHPEMRRKSATGELLGEPGDSKIVDINGDGIITPDDRTEIGDPNPDFTYGFTNRFTYKAFDLDIQIQGVQGNDVQFITARYIGSNTLVWNQLTESVLNRWKSPSEPGNGIYARAEGPIAAVGNAETQSDRFLRNGSYLRIRNVTLGYNLPSLLTKKLHISSLRIYASAQNLHTFSKYIGYNPDVSVNGESVTLPGNDFATYPLARTFTFGVNLGL</sequence>
<dbReference type="InterPro" id="IPR000531">
    <property type="entry name" value="Beta-barrel_TonB"/>
</dbReference>
<dbReference type="Pfam" id="PF07715">
    <property type="entry name" value="Plug"/>
    <property type="match status" value="1"/>
</dbReference>
<evidence type="ECO:0000256" key="7">
    <source>
        <dbReference type="ARBA" id="ARBA00023237"/>
    </source>
</evidence>
<accession>A0A5R9K7H6</accession>
<dbReference type="OrthoDB" id="9768177at2"/>
<dbReference type="AlphaFoldDB" id="A0A5R9K7H6"/>
<keyword evidence="6 8" id="KW-0472">Membrane</keyword>
<dbReference type="InterPro" id="IPR037066">
    <property type="entry name" value="Plug_dom_sf"/>
</dbReference>
<evidence type="ECO:0000256" key="2">
    <source>
        <dbReference type="ARBA" id="ARBA00022448"/>
    </source>
</evidence>
<comment type="caution">
    <text evidence="12">The sequence shown here is derived from an EMBL/GenBank/DDBJ whole genome shotgun (WGS) entry which is preliminary data.</text>
</comment>
<reference evidence="12 13" key="1">
    <citation type="submission" date="2019-05" db="EMBL/GenBank/DDBJ databases">
        <authorList>
            <person name="Qu J.-H."/>
        </authorList>
    </citation>
    <scope>NUCLEOTIDE SEQUENCE [LARGE SCALE GENOMIC DNA]</scope>
    <source>
        <strain evidence="12 13">Z12</strain>
    </source>
</reference>
<gene>
    <name evidence="12" type="ORF">FEM55_19990</name>
</gene>
<evidence type="ECO:0000256" key="1">
    <source>
        <dbReference type="ARBA" id="ARBA00004571"/>
    </source>
</evidence>
<comment type="similarity">
    <text evidence="8 9">Belongs to the TonB-dependent receptor family.</text>
</comment>
<keyword evidence="7 8" id="KW-0998">Cell outer membrane</keyword>
<keyword evidence="3 8" id="KW-1134">Transmembrane beta strand</keyword>
<evidence type="ECO:0000313" key="13">
    <source>
        <dbReference type="Proteomes" id="UP000309788"/>
    </source>
</evidence>
<evidence type="ECO:0000256" key="5">
    <source>
        <dbReference type="ARBA" id="ARBA00023077"/>
    </source>
</evidence>
<organism evidence="12 13">
    <name type="scientific">Dyadobacter sediminis</name>
    <dbReference type="NCBI Taxonomy" id="1493691"/>
    <lineage>
        <taxon>Bacteria</taxon>
        <taxon>Pseudomonadati</taxon>
        <taxon>Bacteroidota</taxon>
        <taxon>Cytophagia</taxon>
        <taxon>Cytophagales</taxon>
        <taxon>Spirosomataceae</taxon>
        <taxon>Dyadobacter</taxon>
    </lineage>
</organism>
<dbReference type="Proteomes" id="UP000309788">
    <property type="component" value="Unassembled WGS sequence"/>
</dbReference>
<dbReference type="EMBL" id="VCEI01000029">
    <property type="protein sequence ID" value="TLU89819.1"/>
    <property type="molecule type" value="Genomic_DNA"/>
</dbReference>
<evidence type="ECO:0000256" key="8">
    <source>
        <dbReference type="PROSITE-ProRule" id="PRU01360"/>
    </source>
</evidence>
<dbReference type="Gene3D" id="2.40.170.20">
    <property type="entry name" value="TonB-dependent receptor, beta-barrel domain"/>
    <property type="match status" value="1"/>
</dbReference>
<dbReference type="Gene3D" id="2.170.130.10">
    <property type="entry name" value="TonB-dependent receptor, plug domain"/>
    <property type="match status" value="1"/>
</dbReference>
<feature type="domain" description="TonB-dependent receptor-like beta-barrel" evidence="10">
    <location>
        <begin position="508"/>
        <end position="810"/>
    </location>
</feature>
<dbReference type="InterPro" id="IPR023997">
    <property type="entry name" value="TonB-dep_OMP_SusC/RagA_CS"/>
</dbReference>
<dbReference type="RefSeq" id="WP_138283172.1">
    <property type="nucleotide sequence ID" value="NZ_BMGE01000006.1"/>
</dbReference>
<keyword evidence="12" id="KW-0675">Receptor</keyword>
<protein>
    <submittedName>
        <fullName evidence="12">TonB-dependent receptor</fullName>
    </submittedName>
</protein>
<dbReference type="NCBIfam" id="TIGR04057">
    <property type="entry name" value="SusC_RagA_signa"/>
    <property type="match status" value="1"/>
</dbReference>
<dbReference type="SUPFAM" id="SSF56935">
    <property type="entry name" value="Porins"/>
    <property type="match status" value="1"/>
</dbReference>